<protein>
    <submittedName>
        <fullName evidence="1">Uncharacterized protein</fullName>
    </submittedName>
</protein>
<proteinExistence type="predicted"/>
<accession>W4GUQ1</accession>
<dbReference type="RefSeq" id="XP_009828292.1">
    <property type="nucleotide sequence ID" value="XM_009829990.1"/>
</dbReference>
<gene>
    <name evidence="1" type="ORF">H257_05203</name>
</gene>
<dbReference type="VEuPathDB" id="FungiDB:H257_05203"/>
<dbReference type="AlphaFoldDB" id="W4GUQ1"/>
<reference evidence="1" key="1">
    <citation type="submission" date="2013-12" db="EMBL/GenBank/DDBJ databases">
        <title>The Genome Sequence of Aphanomyces astaci APO3.</title>
        <authorList>
            <consortium name="The Broad Institute Genomics Platform"/>
            <person name="Russ C."/>
            <person name="Tyler B."/>
            <person name="van West P."/>
            <person name="Dieguez-Uribeondo J."/>
            <person name="Young S.K."/>
            <person name="Zeng Q."/>
            <person name="Gargeya S."/>
            <person name="Fitzgerald M."/>
            <person name="Abouelleil A."/>
            <person name="Alvarado L."/>
            <person name="Chapman S.B."/>
            <person name="Gainer-Dewar J."/>
            <person name="Goldberg J."/>
            <person name="Griggs A."/>
            <person name="Gujja S."/>
            <person name="Hansen M."/>
            <person name="Howarth C."/>
            <person name="Imamovic A."/>
            <person name="Ireland A."/>
            <person name="Larimer J."/>
            <person name="McCowan C."/>
            <person name="Murphy C."/>
            <person name="Pearson M."/>
            <person name="Poon T.W."/>
            <person name="Priest M."/>
            <person name="Roberts A."/>
            <person name="Saif S."/>
            <person name="Shea T."/>
            <person name="Sykes S."/>
            <person name="Wortman J."/>
            <person name="Nusbaum C."/>
            <person name="Birren B."/>
        </authorList>
    </citation>
    <scope>NUCLEOTIDE SEQUENCE [LARGE SCALE GENOMIC DNA]</scope>
    <source>
        <strain evidence="1">APO3</strain>
    </source>
</reference>
<organism evidence="1">
    <name type="scientific">Aphanomyces astaci</name>
    <name type="common">Crayfish plague agent</name>
    <dbReference type="NCBI Taxonomy" id="112090"/>
    <lineage>
        <taxon>Eukaryota</taxon>
        <taxon>Sar</taxon>
        <taxon>Stramenopiles</taxon>
        <taxon>Oomycota</taxon>
        <taxon>Saprolegniomycetes</taxon>
        <taxon>Saprolegniales</taxon>
        <taxon>Verrucalvaceae</taxon>
        <taxon>Aphanomyces</taxon>
    </lineage>
</organism>
<evidence type="ECO:0000313" key="1">
    <source>
        <dbReference type="EMBL" id="ETV82623.1"/>
    </source>
</evidence>
<sequence length="134" mass="15463">MFFTLATAMQLSPVLEMYLANVLYHREWLPRPRIFLDVVLSEQEHGALLGHARDDRRKRWQDQSYRHSSARQHVHANGCDTRPHVQRTNAMQDEIQGLRGACGYGGAMAPTAIAAMMERRRHRAFCTYRTDIPA</sequence>
<dbReference type="EMBL" id="KI913122">
    <property type="protein sequence ID" value="ETV82623.1"/>
    <property type="molecule type" value="Genomic_DNA"/>
</dbReference>
<name>W4GUQ1_APHAT</name>
<dbReference type="GeneID" id="20807199"/>